<dbReference type="InterPro" id="IPR000560">
    <property type="entry name" value="His_Pase_clade-2"/>
</dbReference>
<dbReference type="InterPro" id="IPR029033">
    <property type="entry name" value="His_PPase_superfam"/>
</dbReference>
<evidence type="ECO:0000256" key="5">
    <source>
        <dbReference type="ARBA" id="ARBA00018097"/>
    </source>
</evidence>
<dbReference type="EMBL" id="AMEP01000147">
    <property type="protein sequence ID" value="EKX96958.1"/>
    <property type="molecule type" value="Genomic_DNA"/>
</dbReference>
<evidence type="ECO:0000313" key="15">
    <source>
        <dbReference type="EMBL" id="EKX96958.1"/>
    </source>
</evidence>
<reference evidence="15 16" key="1">
    <citation type="submission" date="2012-05" db="EMBL/GenBank/DDBJ databases">
        <authorList>
            <person name="Weinstock G."/>
            <person name="Sodergren E."/>
            <person name="Lobos E.A."/>
            <person name="Fulton L."/>
            <person name="Fulton R."/>
            <person name="Courtney L."/>
            <person name="Fronick C."/>
            <person name="O'Laughlin M."/>
            <person name="Godfrey J."/>
            <person name="Wilson R.M."/>
            <person name="Miner T."/>
            <person name="Farmer C."/>
            <person name="Delehaunty K."/>
            <person name="Cordes M."/>
            <person name="Minx P."/>
            <person name="Tomlinson C."/>
            <person name="Chen J."/>
            <person name="Wollam A."/>
            <person name="Pepin K.H."/>
            <person name="Bhonagiri V."/>
            <person name="Zhang X."/>
            <person name="Suruliraj S."/>
            <person name="Warren W."/>
            <person name="Mitreva M."/>
            <person name="Mardis E.R."/>
            <person name="Wilson R.K."/>
        </authorList>
    </citation>
    <scope>NUCLEOTIDE SEQUENCE [LARGE SCALE GENOMIC DNA]</scope>
    <source>
        <strain evidence="15 16">F0055</strain>
    </source>
</reference>
<comment type="catalytic activity">
    <reaction evidence="12">
        <text>1D-myo-inositol hexakisphosphate + H2O = 1D-myo-inositol 1,2,4,5,6-pentakisphosphate + phosphate</text>
        <dbReference type="Rhea" id="RHEA:16989"/>
        <dbReference type="ChEBI" id="CHEBI:15377"/>
        <dbReference type="ChEBI" id="CHEBI:43474"/>
        <dbReference type="ChEBI" id="CHEBI:57798"/>
        <dbReference type="ChEBI" id="CHEBI:58130"/>
        <dbReference type="EC" id="3.1.3.62"/>
    </reaction>
    <physiologicalReaction direction="left-to-right" evidence="12">
        <dbReference type="Rhea" id="RHEA:16990"/>
    </physiologicalReaction>
</comment>
<evidence type="ECO:0000256" key="7">
    <source>
        <dbReference type="ARBA" id="ARBA00022801"/>
    </source>
</evidence>
<comment type="catalytic activity">
    <reaction evidence="11">
        <text>1D-myo-inositol 1,2,4,5,6-pentakisphosphate + H2O = 1D-myo-inositol 1,2,5,6-tetrakisphosphate + phosphate</text>
        <dbReference type="Rhea" id="RHEA:77115"/>
        <dbReference type="ChEBI" id="CHEBI:15377"/>
        <dbReference type="ChEBI" id="CHEBI:43474"/>
        <dbReference type="ChEBI" id="CHEBI:57798"/>
        <dbReference type="ChEBI" id="CHEBI:195535"/>
        <dbReference type="EC" id="3.1.3.62"/>
    </reaction>
    <physiologicalReaction direction="left-to-right" evidence="11">
        <dbReference type="Rhea" id="RHEA:77116"/>
    </physiologicalReaction>
</comment>
<dbReference type="STRING" id="1127699.HMPREF9151_02290"/>
<keyword evidence="8" id="KW-0472">Membrane</keyword>
<dbReference type="GO" id="GO:0034417">
    <property type="term" value="F:bisphosphoglycerate 3-phosphatase activity"/>
    <property type="evidence" value="ECO:0007669"/>
    <property type="project" value="UniProtKB-EC"/>
</dbReference>
<comment type="catalytic activity">
    <reaction evidence="10">
        <text>1D-myo-inositol 1,2,5,6-tetrakisphosphate + H2O = 1D-myo-inositol 1,2,6-trisphosphate + phosphate</text>
        <dbReference type="Rhea" id="RHEA:77119"/>
        <dbReference type="ChEBI" id="CHEBI:15377"/>
        <dbReference type="ChEBI" id="CHEBI:43474"/>
        <dbReference type="ChEBI" id="CHEBI:195535"/>
        <dbReference type="ChEBI" id="CHEBI:195537"/>
        <dbReference type="EC" id="3.1.3.62"/>
    </reaction>
    <physiologicalReaction direction="left-to-right" evidence="10">
        <dbReference type="Rhea" id="RHEA:77120"/>
    </physiologicalReaction>
</comment>
<dbReference type="GO" id="GO:0016020">
    <property type="term" value="C:membrane"/>
    <property type="evidence" value="ECO:0007669"/>
    <property type="project" value="UniProtKB-SubCell"/>
</dbReference>
<protein>
    <recommendedName>
        <fullName evidence="5">Multiple inositol polyphosphate phosphatase 1</fullName>
        <ecNumber evidence="4">3.1.3.62</ecNumber>
        <ecNumber evidence="3">3.1.3.80</ecNumber>
    </recommendedName>
    <alternativeName>
        <fullName evidence="9">2,3-bisphosphoglycerate 3-phosphatase</fullName>
    </alternativeName>
</protein>
<keyword evidence="16" id="KW-1185">Reference proteome</keyword>
<evidence type="ECO:0000256" key="4">
    <source>
        <dbReference type="ARBA" id="ARBA00013040"/>
    </source>
</evidence>
<organism evidence="15 16">
    <name type="scientific">Hoylesella saccharolytica F0055</name>
    <dbReference type="NCBI Taxonomy" id="1127699"/>
    <lineage>
        <taxon>Bacteria</taxon>
        <taxon>Pseudomonadati</taxon>
        <taxon>Bacteroidota</taxon>
        <taxon>Bacteroidia</taxon>
        <taxon>Bacteroidales</taxon>
        <taxon>Prevotellaceae</taxon>
        <taxon>Hoylesella</taxon>
    </lineage>
</organism>
<evidence type="ECO:0000256" key="10">
    <source>
        <dbReference type="ARBA" id="ARBA00043668"/>
    </source>
</evidence>
<evidence type="ECO:0000256" key="9">
    <source>
        <dbReference type="ARBA" id="ARBA00031642"/>
    </source>
</evidence>
<evidence type="ECO:0000256" key="1">
    <source>
        <dbReference type="ARBA" id="ARBA00004370"/>
    </source>
</evidence>
<dbReference type="RefSeq" id="WP_009161151.1">
    <property type="nucleotide sequence ID" value="NZ_KB290963.1"/>
</dbReference>
<evidence type="ECO:0000256" key="6">
    <source>
        <dbReference type="ARBA" id="ARBA00022729"/>
    </source>
</evidence>
<dbReference type="PATRIC" id="fig|1127699.3.peg.2091"/>
<evidence type="ECO:0000256" key="14">
    <source>
        <dbReference type="SAM" id="SignalP"/>
    </source>
</evidence>
<dbReference type="OrthoDB" id="9770871at2"/>
<feature type="signal peptide" evidence="14">
    <location>
        <begin position="1"/>
        <end position="19"/>
    </location>
</feature>
<comment type="catalytic activity">
    <reaction evidence="13">
        <text>(2R)-2,3-bisphosphoglycerate + H2O = (2R)-2-phosphoglycerate + phosphate</text>
        <dbReference type="Rhea" id="RHEA:27381"/>
        <dbReference type="ChEBI" id="CHEBI:15377"/>
        <dbReference type="ChEBI" id="CHEBI:43474"/>
        <dbReference type="ChEBI" id="CHEBI:58248"/>
        <dbReference type="ChEBI" id="CHEBI:58289"/>
        <dbReference type="EC" id="3.1.3.80"/>
    </reaction>
    <physiologicalReaction direction="left-to-right" evidence="13">
        <dbReference type="Rhea" id="RHEA:27382"/>
    </physiologicalReaction>
</comment>
<feature type="chain" id="PRO_5003953967" description="Multiple inositol polyphosphate phosphatase 1" evidence="14">
    <location>
        <begin position="20"/>
        <end position="428"/>
    </location>
</feature>
<evidence type="ECO:0000256" key="3">
    <source>
        <dbReference type="ARBA" id="ARBA00012976"/>
    </source>
</evidence>
<name>L1N0A1_9BACT</name>
<dbReference type="SUPFAM" id="SSF53254">
    <property type="entry name" value="Phosphoglycerate mutase-like"/>
    <property type="match status" value="1"/>
</dbReference>
<proteinExistence type="inferred from homology"/>
<evidence type="ECO:0000256" key="11">
    <source>
        <dbReference type="ARBA" id="ARBA00043671"/>
    </source>
</evidence>
<evidence type="ECO:0000256" key="13">
    <source>
        <dbReference type="ARBA" id="ARBA00043832"/>
    </source>
</evidence>
<evidence type="ECO:0000256" key="12">
    <source>
        <dbReference type="ARBA" id="ARBA00043691"/>
    </source>
</evidence>
<dbReference type="PANTHER" id="PTHR20963:SF8">
    <property type="entry name" value="MULTIPLE INOSITOL POLYPHOSPHATE PHOSPHATASE 1"/>
    <property type="match status" value="1"/>
</dbReference>
<comment type="similarity">
    <text evidence="2">Belongs to the histidine acid phosphatase family. MINPP1 subfamily.</text>
</comment>
<dbReference type="AlphaFoldDB" id="L1N0A1"/>
<dbReference type="Pfam" id="PF00328">
    <property type="entry name" value="His_Phos_2"/>
    <property type="match status" value="1"/>
</dbReference>
<dbReference type="Proteomes" id="UP000010433">
    <property type="component" value="Unassembled WGS sequence"/>
</dbReference>
<comment type="subcellular location">
    <subcellularLocation>
        <location evidence="1">Membrane</location>
    </subcellularLocation>
</comment>
<sequence length="428" mass="49798">MKKTIVLLSAWIFSVGVFAQQAREEMKKDRNLSADNYVAYPGPQKPQTPAPKGYKPFYISHYGRHGSRYLIGTKDYDLPYFTLARADSLGKLTPKGKETLRKLDLIRREANGRDGELTLRGAQQHKDIARRMYRNYPEVFAGKANIEARSTLVIRCILSMENALQQLLALNPQLQIFHDASRHDLYYMNQEDKKLEAQKMTAEVKEVYNQFSKKHDVYERVMNSLFNDEAYWKANVNGSELNRHLYRLASNLQSTELRSKLSLYDLFTDDELYDAWLRYNAWWYINYGPSPLNGGTQPYTQRNLLRTIIQQADSCIALPHPGATLRYGHDTMVMPLTCLLDLNGYGKQISDLEQLDKQGWCDYKIFPMASNLQFVFYRKSFADKDVLFKILLNENEATLPIKTDKAPYYHWNDFKAFYLKKLNAYDGK</sequence>
<dbReference type="HOGENOM" id="CLU_029165_4_0_10"/>
<dbReference type="EC" id="3.1.3.62" evidence="4"/>
<keyword evidence="7" id="KW-0378">Hydrolase</keyword>
<gene>
    <name evidence="15" type="ORF">HMPREF9151_02290</name>
</gene>
<keyword evidence="6 14" id="KW-0732">Signal</keyword>
<dbReference type="EC" id="3.1.3.80" evidence="3"/>
<dbReference type="Gene3D" id="3.40.50.1240">
    <property type="entry name" value="Phosphoglycerate mutase-like"/>
    <property type="match status" value="1"/>
</dbReference>
<dbReference type="PANTHER" id="PTHR20963">
    <property type="entry name" value="MULTIPLE INOSITOL POLYPHOSPHATE PHOSPHATASE-RELATED"/>
    <property type="match status" value="1"/>
</dbReference>
<comment type="caution">
    <text evidence="15">The sequence shown here is derived from an EMBL/GenBank/DDBJ whole genome shotgun (WGS) entry which is preliminary data.</text>
</comment>
<accession>L1N0A1</accession>
<evidence type="ECO:0000256" key="2">
    <source>
        <dbReference type="ARBA" id="ARBA00008422"/>
    </source>
</evidence>
<evidence type="ECO:0000256" key="8">
    <source>
        <dbReference type="ARBA" id="ARBA00023136"/>
    </source>
</evidence>
<evidence type="ECO:0000313" key="16">
    <source>
        <dbReference type="Proteomes" id="UP000010433"/>
    </source>
</evidence>